<evidence type="ECO:0000256" key="3">
    <source>
        <dbReference type="ARBA" id="ARBA00022448"/>
    </source>
</evidence>
<evidence type="ECO:0000256" key="1">
    <source>
        <dbReference type="ARBA" id="ARBA00004196"/>
    </source>
</evidence>
<evidence type="ECO:0000313" key="6">
    <source>
        <dbReference type="Proteomes" id="UP000199182"/>
    </source>
</evidence>
<dbReference type="AlphaFoldDB" id="A0A1G9W9M4"/>
<evidence type="ECO:0000256" key="2">
    <source>
        <dbReference type="ARBA" id="ARBA00008520"/>
    </source>
</evidence>
<keyword evidence="6" id="KW-1185">Reference proteome</keyword>
<dbReference type="STRING" id="258515.SAMN05192585_10578"/>
<dbReference type="Pfam" id="PF01547">
    <property type="entry name" value="SBP_bac_1"/>
    <property type="match status" value="1"/>
</dbReference>
<dbReference type="PANTHER" id="PTHR43649">
    <property type="entry name" value="ARABINOSE-BINDING PROTEIN-RELATED"/>
    <property type="match status" value="1"/>
</dbReference>
<name>A0A1G9W9M4_9FIRM</name>
<gene>
    <name evidence="5" type="ORF">SAMN05192585_10578</name>
</gene>
<dbReference type="InterPro" id="IPR050490">
    <property type="entry name" value="Bact_solute-bd_prot1"/>
</dbReference>
<dbReference type="GO" id="GO:0030313">
    <property type="term" value="C:cell envelope"/>
    <property type="evidence" value="ECO:0007669"/>
    <property type="project" value="UniProtKB-SubCell"/>
</dbReference>
<reference evidence="5 6" key="1">
    <citation type="submission" date="2016-10" db="EMBL/GenBank/DDBJ databases">
        <authorList>
            <person name="de Groot N.N."/>
        </authorList>
    </citation>
    <scope>NUCLEOTIDE SEQUENCE [LARGE SCALE GENOMIC DNA]</scope>
    <source>
        <strain evidence="5 6">CGMCC 1.5012</strain>
    </source>
</reference>
<keyword evidence="4" id="KW-0732">Signal</keyword>
<dbReference type="InterPro" id="IPR006059">
    <property type="entry name" value="SBP"/>
</dbReference>
<sequence length="390" mass="44029">MNSWGGENGSATVLQQQLNEFMAENPDIVVKNESIWGDDFLPSIKTKFATGNDPDVFGLWPGSDIRYLIANGKVADLTDMLDADPEYKSIFNEKMWQYSTVNGCIYGLPMEIIFEALFYNKDLFDKYGIKVPETYDELVEAVKALKSHGIIPIAYNSEAEGSYLYQNLIMMLGNKDEVEKPFTRSAVNDCYIQAMYKMRELKALGAFPSDYTSLSSEERNNLFINKKAGMIVQGSWFIGNFQNDFTVDLTAFPTLTAEKSGNKRIIYGMGCGIFYVSQKAMNDKNKQQAALKLLHHLASRESASYYAARRGMISNIDISGYSINYNRLTQKGLCYVNSADELIGPPDSFISRALWQSVIIKEFPYMLENDVSPEELWQKVINRGALQSLT</sequence>
<accession>A0A1G9W9M4</accession>
<evidence type="ECO:0000313" key="5">
    <source>
        <dbReference type="EMBL" id="SDM80916.1"/>
    </source>
</evidence>
<dbReference type="Proteomes" id="UP000199182">
    <property type="component" value="Unassembled WGS sequence"/>
</dbReference>
<dbReference type="Gene3D" id="3.40.190.10">
    <property type="entry name" value="Periplasmic binding protein-like II"/>
    <property type="match status" value="2"/>
</dbReference>
<keyword evidence="3" id="KW-0813">Transport</keyword>
<dbReference type="PANTHER" id="PTHR43649:SF31">
    <property type="entry name" value="SN-GLYCEROL-3-PHOSPHATE-BINDING PERIPLASMIC PROTEIN UGPB"/>
    <property type="match status" value="1"/>
</dbReference>
<comment type="subcellular location">
    <subcellularLocation>
        <location evidence="1">Cell envelope</location>
    </subcellularLocation>
</comment>
<proteinExistence type="inferred from homology"/>
<organism evidence="5 6">
    <name type="scientific">Acetanaerobacterium elongatum</name>
    <dbReference type="NCBI Taxonomy" id="258515"/>
    <lineage>
        <taxon>Bacteria</taxon>
        <taxon>Bacillati</taxon>
        <taxon>Bacillota</taxon>
        <taxon>Clostridia</taxon>
        <taxon>Eubacteriales</taxon>
        <taxon>Oscillospiraceae</taxon>
        <taxon>Acetanaerobacterium</taxon>
    </lineage>
</organism>
<protein>
    <submittedName>
        <fullName evidence="5">Carbohydrate ABC transporter substrate-binding protein, CUT1 family</fullName>
    </submittedName>
</protein>
<dbReference type="EMBL" id="FNID01000005">
    <property type="protein sequence ID" value="SDM80916.1"/>
    <property type="molecule type" value="Genomic_DNA"/>
</dbReference>
<comment type="similarity">
    <text evidence="2">Belongs to the bacterial solute-binding protein 1 family.</text>
</comment>
<evidence type="ECO:0000256" key="4">
    <source>
        <dbReference type="ARBA" id="ARBA00022729"/>
    </source>
</evidence>
<dbReference type="SUPFAM" id="SSF53850">
    <property type="entry name" value="Periplasmic binding protein-like II"/>
    <property type="match status" value="1"/>
</dbReference>